<sequence length="77" mass="8651">MTAATTNMPTSPGHATRTCFLTERTLLWRAGRQHFPMALPFMFIGYLETLVAILRWLAKPSHPGPNEYGPNPNEVPQ</sequence>
<name>A0A0B3S4M9_9RHOB</name>
<feature type="transmembrane region" description="Helical" evidence="1">
    <location>
        <begin position="37"/>
        <end position="58"/>
    </location>
</feature>
<accession>A0A0B3S4M9</accession>
<keyword evidence="1" id="KW-0472">Membrane</keyword>
<proteinExistence type="predicted"/>
<evidence type="ECO:0000313" key="2">
    <source>
        <dbReference type="EMBL" id="KHQ55222.1"/>
    </source>
</evidence>
<keyword evidence="3" id="KW-1185">Reference proteome</keyword>
<comment type="caution">
    <text evidence="2">The sequence shown here is derived from an EMBL/GenBank/DDBJ whole genome shotgun (WGS) entry which is preliminary data.</text>
</comment>
<organism evidence="2 3">
    <name type="scientific">Mameliella alba</name>
    <dbReference type="NCBI Taxonomy" id="561184"/>
    <lineage>
        <taxon>Bacteria</taxon>
        <taxon>Pseudomonadati</taxon>
        <taxon>Pseudomonadota</taxon>
        <taxon>Alphaproteobacteria</taxon>
        <taxon>Rhodobacterales</taxon>
        <taxon>Roseobacteraceae</taxon>
        <taxon>Mameliella</taxon>
    </lineage>
</organism>
<gene>
    <name evidence="2" type="ORF">OA50_00258</name>
</gene>
<dbReference type="AlphaFoldDB" id="A0A0B3S4M9"/>
<dbReference type="EMBL" id="JSUQ01000001">
    <property type="protein sequence ID" value="KHQ55222.1"/>
    <property type="molecule type" value="Genomic_DNA"/>
</dbReference>
<dbReference type="Proteomes" id="UP000030960">
    <property type="component" value="Unassembled WGS sequence"/>
</dbReference>
<evidence type="ECO:0000313" key="3">
    <source>
        <dbReference type="Proteomes" id="UP000030960"/>
    </source>
</evidence>
<reference evidence="2 3" key="1">
    <citation type="submission" date="2014-10" db="EMBL/GenBank/DDBJ databases">
        <title>Genome sequence of Ponticoccus sp. strain UMTAT08 isolated from clonal culture of toxic dinoflagellate Alexandrium tamiyavanichii.</title>
        <authorList>
            <person name="Gan H.Y."/>
            <person name="Muhd D.-D."/>
            <person name="Mohd Noor M.E."/>
            <person name="Yeong Y.S."/>
            <person name="Usup G."/>
        </authorList>
    </citation>
    <scope>NUCLEOTIDE SEQUENCE [LARGE SCALE GENOMIC DNA]</scope>
    <source>
        <strain evidence="2 3">UMTAT08</strain>
    </source>
</reference>
<evidence type="ECO:0000256" key="1">
    <source>
        <dbReference type="SAM" id="Phobius"/>
    </source>
</evidence>
<keyword evidence="1" id="KW-0812">Transmembrane</keyword>
<keyword evidence="1" id="KW-1133">Transmembrane helix</keyword>
<protein>
    <submittedName>
        <fullName evidence="2">Uncharacterized protein</fullName>
    </submittedName>
</protein>
<dbReference type="STRING" id="561184.SAMN05216376_103262"/>